<reference evidence="2 3" key="1">
    <citation type="submission" date="2016-06" db="EMBL/GenBank/DDBJ databases">
        <authorList>
            <consortium name="Pathogen Informatics"/>
        </authorList>
    </citation>
    <scope>NUCLEOTIDE SEQUENCE [LARGE SCALE GENOMIC DNA]</scope>
</reference>
<dbReference type="AlphaFoldDB" id="A0A1D3JM28"/>
<feature type="transmembrane region" description="Helical" evidence="1">
    <location>
        <begin position="6"/>
        <end position="26"/>
    </location>
</feature>
<evidence type="ECO:0000313" key="2">
    <source>
        <dbReference type="EMBL" id="SBT87563.1"/>
    </source>
</evidence>
<keyword evidence="3" id="KW-1185">Reference proteome</keyword>
<accession>A0A1D3JM28</accession>
<keyword evidence="1" id="KW-1133">Transmembrane helix</keyword>
<evidence type="ECO:0000256" key="1">
    <source>
        <dbReference type="SAM" id="Phobius"/>
    </source>
</evidence>
<dbReference type="GeneID" id="39867468"/>
<evidence type="ECO:0008006" key="4">
    <source>
        <dbReference type="Google" id="ProtNLM"/>
    </source>
</evidence>
<proteinExistence type="predicted"/>
<feature type="transmembrane region" description="Helical" evidence="1">
    <location>
        <begin position="161"/>
        <end position="181"/>
    </location>
</feature>
<keyword evidence="1" id="KW-0472">Membrane</keyword>
<dbReference type="KEGG" id="pmal:PMUG01_05042600"/>
<dbReference type="RefSeq" id="XP_028860568.1">
    <property type="nucleotide sequence ID" value="XM_029003642.1"/>
</dbReference>
<feature type="transmembrane region" description="Helical" evidence="1">
    <location>
        <begin position="239"/>
        <end position="261"/>
    </location>
</feature>
<keyword evidence="1" id="KW-0812">Transmembrane</keyword>
<dbReference type="EMBL" id="LT594626">
    <property type="protein sequence ID" value="SBT87563.1"/>
    <property type="molecule type" value="Genomic_DNA"/>
</dbReference>
<name>A0A1D3JM28_PLAMA</name>
<gene>
    <name evidence="2" type="primary">PmUG01_05042600</name>
    <name evidence="2" type="ORF">PMUG01_05042600</name>
</gene>
<sequence length="279" mass="33465">MKQNISFIFYIKIFMFILLIWMCHFCSDMNRFNEILDENYGSGKKLDKRIYRLLVKYKKDIFSNVGDLELKIPYNKKWKSEKSCTIDDEKWVKEKKEKLYRSLLYKEQLIKQLMKNKNTMFHKSYNHYEKKIMNGLDDKVFFNKMMLINDKDYKKLKRKKYGLRFCLLLLMFLLVSVIPIVDLSLGNFKTIGILINSLCQLSGYDESSLTGSAPENPLSAFWFSTCQLKNYIGFKIFSILTYCLPMLILGSLIVRGIYYYYKNIIKHKKIRFLETFNEW</sequence>
<dbReference type="OrthoDB" id="10669034at2759"/>
<evidence type="ECO:0000313" key="3">
    <source>
        <dbReference type="Proteomes" id="UP000219813"/>
    </source>
</evidence>
<dbReference type="Pfam" id="PF12420">
    <property type="entry name" value="DUF3671"/>
    <property type="match status" value="1"/>
</dbReference>
<protein>
    <recommendedName>
        <fullName evidence="4">Fam-l protein</fullName>
    </recommendedName>
</protein>
<dbReference type="VEuPathDB" id="PlasmoDB:PmUG01_05042600"/>
<organism evidence="2 3">
    <name type="scientific">Plasmodium malariae</name>
    <dbReference type="NCBI Taxonomy" id="5858"/>
    <lineage>
        <taxon>Eukaryota</taxon>
        <taxon>Sar</taxon>
        <taxon>Alveolata</taxon>
        <taxon>Apicomplexa</taxon>
        <taxon>Aconoidasida</taxon>
        <taxon>Haemosporida</taxon>
        <taxon>Plasmodiidae</taxon>
        <taxon>Plasmodium</taxon>
        <taxon>Plasmodium (Plasmodium)</taxon>
    </lineage>
</organism>
<dbReference type="InterPro" id="IPR022139">
    <property type="entry name" value="Fam-L/Fam-M-like_plasmodium"/>
</dbReference>
<dbReference type="Proteomes" id="UP000219813">
    <property type="component" value="Chromosome 5"/>
</dbReference>